<dbReference type="InterPro" id="IPR011993">
    <property type="entry name" value="PH-like_dom_sf"/>
</dbReference>
<dbReference type="EMBL" id="DS547094">
    <property type="protein sequence ID" value="EDR12254.1"/>
    <property type="molecule type" value="Genomic_DNA"/>
</dbReference>
<dbReference type="RefSeq" id="XP_001876518.1">
    <property type="nucleotide sequence ID" value="XM_001876483.1"/>
</dbReference>
<organism evidence="4">
    <name type="scientific">Laccaria bicolor (strain S238N-H82 / ATCC MYA-4686)</name>
    <name type="common">Bicoloured deceiver</name>
    <name type="synonym">Laccaria laccata var. bicolor</name>
    <dbReference type="NCBI Taxonomy" id="486041"/>
    <lineage>
        <taxon>Eukaryota</taxon>
        <taxon>Fungi</taxon>
        <taxon>Dikarya</taxon>
        <taxon>Basidiomycota</taxon>
        <taxon>Agaricomycotina</taxon>
        <taxon>Agaricomycetes</taxon>
        <taxon>Agaricomycetidae</taxon>
        <taxon>Agaricales</taxon>
        <taxon>Agaricineae</taxon>
        <taxon>Hydnangiaceae</taxon>
        <taxon>Laccaria</taxon>
    </lineage>
</organism>
<name>B0CXF5_LACBS</name>
<accession>B0CXF5</accession>
<dbReference type="HOGENOM" id="CLU_015385_2_1_1"/>
<dbReference type="CDD" id="cd01205">
    <property type="entry name" value="EVH1_WASP-like"/>
    <property type="match status" value="1"/>
</dbReference>
<feature type="domain" description="CRIB" evidence="1">
    <location>
        <begin position="239"/>
        <end position="254"/>
    </location>
</feature>
<dbReference type="InParanoid" id="B0CXF5"/>
<protein>
    <submittedName>
        <fullName evidence="3">Proline-rich protein</fullName>
    </submittedName>
</protein>
<feature type="domain" description="WH1" evidence="2">
    <location>
        <begin position="73"/>
        <end position="196"/>
    </location>
</feature>
<dbReference type="PROSITE" id="PS50108">
    <property type="entry name" value="CRIB"/>
    <property type="match status" value="1"/>
</dbReference>
<dbReference type="InterPro" id="IPR033927">
    <property type="entry name" value="WASPfam_EVH1"/>
</dbReference>
<dbReference type="STRING" id="486041.B0CXF5"/>
<dbReference type="PROSITE" id="PS50229">
    <property type="entry name" value="WH1"/>
    <property type="match status" value="1"/>
</dbReference>
<dbReference type="InterPro" id="IPR000697">
    <property type="entry name" value="WH1/EVH1_dom"/>
</dbReference>
<evidence type="ECO:0000259" key="2">
    <source>
        <dbReference type="PROSITE" id="PS50229"/>
    </source>
</evidence>
<dbReference type="OrthoDB" id="8963340at2759"/>
<dbReference type="GeneID" id="6072787"/>
<sequence length="338" mass="38138">MAQGALSCSLLHVCLPHVQNEGTMMHWFGFLIDFQNLSQSHRLALHLPAMQNYFASSINLDRVEPANNAVAEFETNTHTIHAVASARLYHTQLNVKNCEWSYSRLKGTLSFGRDWSSKSAGQGGAQDSEKYWFSLVDKDTGRAVWMFKIPPGMDYQVDRPFFHVFQGRTRKYGFLFEDDEEAAVFSNKVASQFSRGGSECSGLPLPVYILILPETPKRSRSLKSIGTKSKSLPVSISMISSPTPNSFQHVSHVGVNKKEGVFEASKDLDAPWRITLSDLQNYNVREVEHKDFSEGFWKGVENISRNNNDNLARCDLESPYMPDDLRRAAENVPICTVY</sequence>
<reference evidence="3 4" key="1">
    <citation type="journal article" date="2008" name="Nature">
        <title>The genome of Laccaria bicolor provides insights into mycorrhizal symbiosis.</title>
        <authorList>
            <person name="Martin F."/>
            <person name="Aerts A."/>
            <person name="Ahren D."/>
            <person name="Brun A."/>
            <person name="Danchin E.G.J."/>
            <person name="Duchaussoy F."/>
            <person name="Gibon J."/>
            <person name="Kohler A."/>
            <person name="Lindquist E."/>
            <person name="Pereda V."/>
            <person name="Salamov A."/>
            <person name="Shapiro H.J."/>
            <person name="Wuyts J."/>
            <person name="Blaudez D."/>
            <person name="Buee M."/>
            <person name="Brokstein P."/>
            <person name="Canbaeck B."/>
            <person name="Cohen D."/>
            <person name="Courty P.E."/>
            <person name="Coutinho P.M."/>
            <person name="Delaruelle C."/>
            <person name="Detter J.C."/>
            <person name="Deveau A."/>
            <person name="DiFazio S."/>
            <person name="Duplessis S."/>
            <person name="Fraissinet-Tachet L."/>
            <person name="Lucic E."/>
            <person name="Frey-Klett P."/>
            <person name="Fourrey C."/>
            <person name="Feussner I."/>
            <person name="Gay G."/>
            <person name="Grimwood J."/>
            <person name="Hoegger P.J."/>
            <person name="Jain P."/>
            <person name="Kilaru S."/>
            <person name="Labbe J."/>
            <person name="Lin Y.C."/>
            <person name="Legue V."/>
            <person name="Le Tacon F."/>
            <person name="Marmeisse R."/>
            <person name="Melayah D."/>
            <person name="Montanini B."/>
            <person name="Muratet M."/>
            <person name="Nehls U."/>
            <person name="Niculita-Hirzel H."/>
            <person name="Oudot-Le Secq M.P."/>
            <person name="Peter M."/>
            <person name="Quesneville H."/>
            <person name="Rajashekar B."/>
            <person name="Reich M."/>
            <person name="Rouhier N."/>
            <person name="Schmutz J."/>
            <person name="Yin T."/>
            <person name="Chalot M."/>
            <person name="Henrissat B."/>
            <person name="Kuees U."/>
            <person name="Lucas S."/>
            <person name="Van de Peer Y."/>
            <person name="Podila G.K."/>
            <person name="Polle A."/>
            <person name="Pukkila P.J."/>
            <person name="Richardson P.M."/>
            <person name="Rouze P."/>
            <person name="Sanders I.R."/>
            <person name="Stajich J.E."/>
            <person name="Tunlid A."/>
            <person name="Tuskan G."/>
            <person name="Grigoriev I.V."/>
        </authorList>
    </citation>
    <scope>NUCLEOTIDE SEQUENCE [LARGE SCALE GENOMIC DNA]</scope>
    <source>
        <strain evidence="4">S238N-H82 / ATCC MYA-4686</strain>
    </source>
</reference>
<dbReference type="Pfam" id="PF00786">
    <property type="entry name" value="PBD"/>
    <property type="match status" value="1"/>
</dbReference>
<evidence type="ECO:0000313" key="4">
    <source>
        <dbReference type="Proteomes" id="UP000001194"/>
    </source>
</evidence>
<proteinExistence type="predicted"/>
<dbReference type="SUPFAM" id="SSF50729">
    <property type="entry name" value="PH domain-like"/>
    <property type="match status" value="1"/>
</dbReference>
<evidence type="ECO:0000313" key="3">
    <source>
        <dbReference type="EMBL" id="EDR12254.1"/>
    </source>
</evidence>
<dbReference type="InterPro" id="IPR000095">
    <property type="entry name" value="CRIB_dom"/>
</dbReference>
<dbReference type="SMART" id="SM00461">
    <property type="entry name" value="WH1"/>
    <property type="match status" value="1"/>
</dbReference>
<keyword evidence="4" id="KW-1185">Reference proteome</keyword>
<evidence type="ECO:0000259" key="1">
    <source>
        <dbReference type="PROSITE" id="PS50108"/>
    </source>
</evidence>
<dbReference type="Gene3D" id="2.30.29.30">
    <property type="entry name" value="Pleckstrin-homology domain (PH domain)/Phosphotyrosine-binding domain (PTB)"/>
    <property type="match status" value="1"/>
</dbReference>
<dbReference type="KEGG" id="lbc:LACBIDRAFT_311462"/>
<gene>
    <name evidence="3" type="ORF">LACBIDRAFT_311462</name>
</gene>
<dbReference type="Gene3D" id="3.90.810.10">
    <property type="entry name" value="CRIB domain"/>
    <property type="match status" value="1"/>
</dbReference>
<dbReference type="InterPro" id="IPR036936">
    <property type="entry name" value="CRIB_dom_sf"/>
</dbReference>
<dbReference type="Proteomes" id="UP000001194">
    <property type="component" value="Unassembled WGS sequence"/>
</dbReference>
<dbReference type="AlphaFoldDB" id="B0CXF5"/>
<dbReference type="Pfam" id="PF00568">
    <property type="entry name" value="WH1"/>
    <property type="match status" value="1"/>
</dbReference>